<comment type="catalytic activity">
    <reaction evidence="1">
        <text>Thiol-dependent hydrolysis of ester, thioester, amide, peptide and isopeptide bonds formed by the C-terminal Gly of ubiquitin (a 76-residue protein attached to proteins as an intracellular targeting signal).</text>
        <dbReference type="EC" id="3.4.19.12"/>
    </reaction>
</comment>
<accession>A0A0E0LEI2</accession>
<evidence type="ECO:0000256" key="6">
    <source>
        <dbReference type="SAM" id="MobiDB-lite"/>
    </source>
</evidence>
<dbReference type="EnsemblPlants" id="OPUNC06G21980.4">
    <property type="protein sequence ID" value="OPUNC06G21980.4"/>
    <property type="gene ID" value="OPUNC06G21980"/>
</dbReference>
<dbReference type="AlphaFoldDB" id="A0A0E0LEI2"/>
<dbReference type="SUPFAM" id="SSF54001">
    <property type="entry name" value="Cysteine proteinases"/>
    <property type="match status" value="1"/>
</dbReference>
<proteinExistence type="inferred from homology"/>
<feature type="compositionally biased region" description="Low complexity" evidence="6">
    <location>
        <begin position="62"/>
        <end position="79"/>
    </location>
</feature>
<dbReference type="GO" id="GO:0004843">
    <property type="term" value="F:cysteine-type deubiquitinase activity"/>
    <property type="evidence" value="ECO:0007669"/>
    <property type="project" value="UniProtKB-EC"/>
</dbReference>
<protein>
    <recommendedName>
        <fullName evidence="3">ubiquitinyl hydrolase 1</fullName>
        <ecNumber evidence="3">3.4.19.12</ecNumber>
    </recommendedName>
</protein>
<reference evidence="8" key="1">
    <citation type="submission" date="2015-04" db="UniProtKB">
        <authorList>
            <consortium name="EnsemblPlants"/>
        </authorList>
    </citation>
    <scope>IDENTIFICATION</scope>
</reference>
<dbReference type="InterPro" id="IPR003323">
    <property type="entry name" value="OTU_dom"/>
</dbReference>
<dbReference type="Pfam" id="PF02338">
    <property type="entry name" value="OTU"/>
    <property type="match status" value="1"/>
</dbReference>
<keyword evidence="9" id="KW-1185">Reference proteome</keyword>
<evidence type="ECO:0000259" key="7">
    <source>
        <dbReference type="PROSITE" id="PS50802"/>
    </source>
</evidence>
<dbReference type="Gramene" id="OPUNC06G21980.4">
    <property type="protein sequence ID" value="OPUNC06G21980.4"/>
    <property type="gene ID" value="OPUNC06G21980"/>
</dbReference>
<evidence type="ECO:0000313" key="8">
    <source>
        <dbReference type="EnsemblPlants" id="OPUNC06G21980.4"/>
    </source>
</evidence>
<dbReference type="InterPro" id="IPR038765">
    <property type="entry name" value="Papain-like_cys_pep_sf"/>
</dbReference>
<name>A0A0E0LEI2_ORYPU</name>
<feature type="domain" description="OTU" evidence="7">
    <location>
        <begin position="146"/>
        <end position="268"/>
    </location>
</feature>
<evidence type="ECO:0000256" key="1">
    <source>
        <dbReference type="ARBA" id="ARBA00000707"/>
    </source>
</evidence>
<evidence type="ECO:0000256" key="5">
    <source>
        <dbReference type="ARBA" id="ARBA00022801"/>
    </source>
</evidence>
<keyword evidence="5" id="KW-0378">Hydrolase</keyword>
<keyword evidence="4" id="KW-0833">Ubl conjugation pathway</keyword>
<dbReference type="InterPro" id="IPR050704">
    <property type="entry name" value="Peptidase_C85-like"/>
</dbReference>
<dbReference type="Gene3D" id="3.90.70.80">
    <property type="match status" value="1"/>
</dbReference>
<dbReference type="CDD" id="cd22751">
    <property type="entry name" value="OTU_plant_OTU9-like"/>
    <property type="match status" value="1"/>
</dbReference>
<evidence type="ECO:0000256" key="3">
    <source>
        <dbReference type="ARBA" id="ARBA00012759"/>
    </source>
</evidence>
<feature type="region of interest" description="Disordered" evidence="6">
    <location>
        <begin position="104"/>
        <end position="127"/>
    </location>
</feature>
<sequence length="283" mass="32059">MAFLSPLLSSTRAPTATTELETLLSRGAARRGAARVAFDPTKLPLISLRPCQCPFGDRMSEQQDSTSKSSSSSISSSTQESEEEVSITIGSLLAQAKNNSGHSLGRRLSQLGSIPHTPRVNGKIPNLDNATLDHERLSERLGNYGLAEFQIEGDGNCQFRALADQIFRNPDYHKHVRKLVMKQEFRKQYESYVPMEYKVYLKKMKRSGEWGDHLTLQAAADRFGAKICLLTSFRDTCLIEIVPRDVTPTRELWLSFWCEVHYNSLYATDDLLTRKTKKKHWLF</sequence>
<dbReference type="GO" id="GO:0016579">
    <property type="term" value="P:protein deubiquitination"/>
    <property type="evidence" value="ECO:0007669"/>
    <property type="project" value="TreeGrafter"/>
</dbReference>
<dbReference type="PANTHER" id="PTHR12419:SF85">
    <property type="entry name" value="OVARIAN TUMOR DOMAIN-CONTAINING DEUBIQUITINATING ENZYME 11"/>
    <property type="match status" value="1"/>
</dbReference>
<comment type="similarity">
    <text evidence="2">Belongs to the peptidase C85 family.</text>
</comment>
<organism evidence="8">
    <name type="scientific">Oryza punctata</name>
    <name type="common">Red rice</name>
    <dbReference type="NCBI Taxonomy" id="4537"/>
    <lineage>
        <taxon>Eukaryota</taxon>
        <taxon>Viridiplantae</taxon>
        <taxon>Streptophyta</taxon>
        <taxon>Embryophyta</taxon>
        <taxon>Tracheophyta</taxon>
        <taxon>Spermatophyta</taxon>
        <taxon>Magnoliopsida</taxon>
        <taxon>Liliopsida</taxon>
        <taxon>Poales</taxon>
        <taxon>Poaceae</taxon>
        <taxon>BOP clade</taxon>
        <taxon>Oryzoideae</taxon>
        <taxon>Oryzeae</taxon>
        <taxon>Oryzinae</taxon>
        <taxon>Oryza</taxon>
    </lineage>
</organism>
<evidence type="ECO:0000256" key="2">
    <source>
        <dbReference type="ARBA" id="ARBA00010407"/>
    </source>
</evidence>
<dbReference type="EC" id="3.4.19.12" evidence="3"/>
<evidence type="ECO:0000256" key="4">
    <source>
        <dbReference type="ARBA" id="ARBA00022786"/>
    </source>
</evidence>
<evidence type="ECO:0000313" key="9">
    <source>
        <dbReference type="Proteomes" id="UP000026962"/>
    </source>
</evidence>
<reference evidence="8" key="2">
    <citation type="submission" date="2018-05" db="EMBL/GenBank/DDBJ databases">
        <title>OpunRS2 (Oryza punctata Reference Sequence Version 2).</title>
        <authorList>
            <person name="Zhang J."/>
            <person name="Kudrna D."/>
            <person name="Lee S."/>
            <person name="Talag J."/>
            <person name="Welchert J."/>
            <person name="Wing R.A."/>
        </authorList>
    </citation>
    <scope>NUCLEOTIDE SEQUENCE [LARGE SCALE GENOMIC DNA]</scope>
</reference>
<dbReference type="FunFam" id="3.90.70.80:FF:000001">
    <property type="entry name" value="OTU domain-containing protein"/>
    <property type="match status" value="1"/>
</dbReference>
<dbReference type="PROSITE" id="PS50802">
    <property type="entry name" value="OTU"/>
    <property type="match status" value="1"/>
</dbReference>
<dbReference type="PANTHER" id="PTHR12419">
    <property type="entry name" value="OTU DOMAIN CONTAINING PROTEIN"/>
    <property type="match status" value="1"/>
</dbReference>
<dbReference type="Proteomes" id="UP000026962">
    <property type="component" value="Chromosome 6"/>
</dbReference>
<feature type="region of interest" description="Disordered" evidence="6">
    <location>
        <begin position="54"/>
        <end position="82"/>
    </location>
</feature>